<keyword evidence="6" id="KW-0067">ATP-binding</keyword>
<dbReference type="SUPFAM" id="SSF52540">
    <property type="entry name" value="P-loop containing nucleoside triphosphate hydrolases"/>
    <property type="match status" value="1"/>
</dbReference>
<protein>
    <recommendedName>
        <fullName evidence="2">non-specific protein-tyrosine kinase</fullName>
        <ecNumber evidence="2">2.7.10.2</ecNumber>
    </recommendedName>
</protein>
<evidence type="ECO:0000313" key="11">
    <source>
        <dbReference type="Proteomes" id="UP000886787"/>
    </source>
</evidence>
<organism evidence="10 11">
    <name type="scientific">Candidatus Scatavimonas merdigallinarum</name>
    <dbReference type="NCBI Taxonomy" id="2840914"/>
    <lineage>
        <taxon>Bacteria</taxon>
        <taxon>Bacillati</taxon>
        <taxon>Bacillota</taxon>
        <taxon>Clostridia</taxon>
        <taxon>Eubacteriales</taxon>
        <taxon>Oscillospiraceae</taxon>
        <taxon>Oscillospiraceae incertae sedis</taxon>
        <taxon>Candidatus Scatavimonas</taxon>
    </lineage>
</organism>
<feature type="domain" description="AAA" evidence="9">
    <location>
        <begin position="50"/>
        <end position="210"/>
    </location>
</feature>
<comment type="catalytic activity">
    <reaction evidence="8">
        <text>L-tyrosyl-[protein] + ATP = O-phospho-L-tyrosyl-[protein] + ADP + H(+)</text>
        <dbReference type="Rhea" id="RHEA:10596"/>
        <dbReference type="Rhea" id="RHEA-COMP:10136"/>
        <dbReference type="Rhea" id="RHEA-COMP:20101"/>
        <dbReference type="ChEBI" id="CHEBI:15378"/>
        <dbReference type="ChEBI" id="CHEBI:30616"/>
        <dbReference type="ChEBI" id="CHEBI:46858"/>
        <dbReference type="ChEBI" id="CHEBI:61978"/>
        <dbReference type="ChEBI" id="CHEBI:456216"/>
        <dbReference type="EC" id="2.7.10.2"/>
    </reaction>
</comment>
<dbReference type="CDD" id="cd05387">
    <property type="entry name" value="BY-kinase"/>
    <property type="match status" value="1"/>
</dbReference>
<dbReference type="EMBL" id="DVFW01000006">
    <property type="protein sequence ID" value="HIQ79847.1"/>
    <property type="molecule type" value="Genomic_DNA"/>
</dbReference>
<dbReference type="Pfam" id="PF13614">
    <property type="entry name" value="AAA_31"/>
    <property type="match status" value="1"/>
</dbReference>
<dbReference type="GO" id="GO:0004715">
    <property type="term" value="F:non-membrane spanning protein tyrosine kinase activity"/>
    <property type="evidence" value="ECO:0007669"/>
    <property type="project" value="UniProtKB-EC"/>
</dbReference>
<dbReference type="AlphaFoldDB" id="A0A9D0ZGQ8"/>
<accession>A0A9D0ZGQ8</accession>
<dbReference type="Proteomes" id="UP000886787">
    <property type="component" value="Unassembled WGS sequence"/>
</dbReference>
<dbReference type="PANTHER" id="PTHR32309">
    <property type="entry name" value="TYROSINE-PROTEIN KINASE"/>
    <property type="match status" value="1"/>
</dbReference>
<dbReference type="GO" id="GO:0005886">
    <property type="term" value="C:plasma membrane"/>
    <property type="evidence" value="ECO:0007669"/>
    <property type="project" value="TreeGrafter"/>
</dbReference>
<dbReference type="InterPro" id="IPR027417">
    <property type="entry name" value="P-loop_NTPase"/>
</dbReference>
<dbReference type="NCBIfam" id="TIGR01007">
    <property type="entry name" value="eps_fam"/>
    <property type="match status" value="1"/>
</dbReference>
<comment type="caution">
    <text evidence="10">The sequence shown here is derived from an EMBL/GenBank/DDBJ whole genome shotgun (WGS) entry which is preliminary data.</text>
</comment>
<evidence type="ECO:0000256" key="1">
    <source>
        <dbReference type="ARBA" id="ARBA00007316"/>
    </source>
</evidence>
<keyword evidence="7" id="KW-0829">Tyrosine-protein kinase</keyword>
<evidence type="ECO:0000256" key="7">
    <source>
        <dbReference type="ARBA" id="ARBA00023137"/>
    </source>
</evidence>
<comment type="similarity">
    <text evidence="1">Belongs to the CpsD/CapB family.</text>
</comment>
<dbReference type="PANTHER" id="PTHR32309:SF13">
    <property type="entry name" value="FERRIC ENTEROBACTIN TRANSPORT PROTEIN FEPE"/>
    <property type="match status" value="1"/>
</dbReference>
<evidence type="ECO:0000256" key="3">
    <source>
        <dbReference type="ARBA" id="ARBA00022679"/>
    </source>
</evidence>
<dbReference type="InterPro" id="IPR005702">
    <property type="entry name" value="Wzc-like_C"/>
</dbReference>
<proteinExistence type="inferred from homology"/>
<dbReference type="EC" id="2.7.10.2" evidence="2"/>
<evidence type="ECO:0000259" key="9">
    <source>
        <dbReference type="Pfam" id="PF13614"/>
    </source>
</evidence>
<dbReference type="InterPro" id="IPR025669">
    <property type="entry name" value="AAA_dom"/>
</dbReference>
<keyword evidence="3" id="KW-0808">Transferase</keyword>
<evidence type="ECO:0000313" key="10">
    <source>
        <dbReference type="EMBL" id="HIQ79847.1"/>
    </source>
</evidence>
<reference evidence="10" key="1">
    <citation type="submission" date="2020-10" db="EMBL/GenBank/DDBJ databases">
        <authorList>
            <person name="Gilroy R."/>
        </authorList>
    </citation>
    <scope>NUCLEOTIDE SEQUENCE</scope>
    <source>
        <strain evidence="10">ChiSjej1B19-3389</strain>
    </source>
</reference>
<evidence type="ECO:0000256" key="6">
    <source>
        <dbReference type="ARBA" id="ARBA00022840"/>
    </source>
</evidence>
<keyword evidence="4" id="KW-0547">Nucleotide-binding</keyword>
<gene>
    <name evidence="10" type="ORF">IAD32_01000</name>
</gene>
<evidence type="ECO:0000256" key="2">
    <source>
        <dbReference type="ARBA" id="ARBA00011903"/>
    </source>
</evidence>
<name>A0A9D0ZGQ8_9FIRM</name>
<dbReference type="InterPro" id="IPR050445">
    <property type="entry name" value="Bact_polysacc_biosynth/exp"/>
</dbReference>
<evidence type="ECO:0000256" key="8">
    <source>
        <dbReference type="ARBA" id="ARBA00051245"/>
    </source>
</evidence>
<keyword evidence="5 10" id="KW-0418">Kinase</keyword>
<dbReference type="GO" id="GO:0005524">
    <property type="term" value="F:ATP binding"/>
    <property type="evidence" value="ECO:0007669"/>
    <property type="project" value="UniProtKB-KW"/>
</dbReference>
<sequence length="238" mass="26728">MKISLRRKKINLEKTKNVINDNSRFAVIEGYKIARTNLMFSIAASDRKFVAFTSWSKGEGKSTATANMAISLSKMGKRVLLIDADLRKPNIHNLLKLGNESGFSEVLGKFKDMDEVIHSQVLPCLDIVTSGPIPPNPSELLGSAQVKDIFERLESNYDYILLDTPPIGLVTDALMLKDYIAGYVVVIRERSTTHGDIEKLIRNIKLADSQILGFLEVGCKIHDGKRRSKVGYNYYYRT</sequence>
<evidence type="ECO:0000256" key="5">
    <source>
        <dbReference type="ARBA" id="ARBA00022777"/>
    </source>
</evidence>
<dbReference type="Gene3D" id="3.40.50.300">
    <property type="entry name" value="P-loop containing nucleotide triphosphate hydrolases"/>
    <property type="match status" value="1"/>
</dbReference>
<evidence type="ECO:0000256" key="4">
    <source>
        <dbReference type="ARBA" id="ARBA00022741"/>
    </source>
</evidence>
<reference evidence="10" key="2">
    <citation type="journal article" date="2021" name="PeerJ">
        <title>Extensive microbial diversity within the chicken gut microbiome revealed by metagenomics and culture.</title>
        <authorList>
            <person name="Gilroy R."/>
            <person name="Ravi A."/>
            <person name="Getino M."/>
            <person name="Pursley I."/>
            <person name="Horton D.L."/>
            <person name="Alikhan N.F."/>
            <person name="Baker D."/>
            <person name="Gharbi K."/>
            <person name="Hall N."/>
            <person name="Watson M."/>
            <person name="Adriaenssens E.M."/>
            <person name="Foster-Nyarko E."/>
            <person name="Jarju S."/>
            <person name="Secka A."/>
            <person name="Antonio M."/>
            <person name="Oren A."/>
            <person name="Chaudhuri R.R."/>
            <person name="La Ragione R."/>
            <person name="Hildebrand F."/>
            <person name="Pallen M.J."/>
        </authorList>
    </citation>
    <scope>NUCLEOTIDE SEQUENCE</scope>
    <source>
        <strain evidence="10">ChiSjej1B19-3389</strain>
    </source>
</reference>